<dbReference type="Gene3D" id="1.10.10.10">
    <property type="entry name" value="Winged helix-like DNA-binding domain superfamily/Winged helix DNA-binding domain"/>
    <property type="match status" value="1"/>
</dbReference>
<organism evidence="7 8">
    <name type="scientific">Paenibacillus dokdonensis</name>
    <dbReference type="NCBI Taxonomy" id="2567944"/>
    <lineage>
        <taxon>Bacteria</taxon>
        <taxon>Bacillati</taxon>
        <taxon>Bacillota</taxon>
        <taxon>Bacilli</taxon>
        <taxon>Bacillales</taxon>
        <taxon>Paenibacillaceae</taxon>
        <taxon>Paenibacillus</taxon>
    </lineage>
</organism>
<dbReference type="InterPro" id="IPR007627">
    <property type="entry name" value="RNA_pol_sigma70_r2"/>
</dbReference>
<gene>
    <name evidence="7" type="ORF">P4H66_09075</name>
</gene>
<protein>
    <submittedName>
        <fullName evidence="7">Sigma-70 family RNA polymerase sigma factor</fullName>
    </submittedName>
</protein>
<sequence>MNYPSEYTRLIALTLDGSRDAFGELYEVTIKDVYKTVYFLIREPSDAEDVIQEIYIQVYRSLGKFDINRPFRPWLMGVVMRQIQSHRRKSWTNVRAIKKAEQIDQAAVVYDFSSEVINKVSNRSLLASVDRLPYKLKQVVILHYLNDYTQEEIAHTLEIPLGTVKSRIHAALQKMRKKQKINVRAIGKVEDLNESR</sequence>
<dbReference type="InterPro" id="IPR039425">
    <property type="entry name" value="RNA_pol_sigma-70-like"/>
</dbReference>
<dbReference type="Proteomes" id="UP001344632">
    <property type="component" value="Unassembled WGS sequence"/>
</dbReference>
<evidence type="ECO:0000313" key="8">
    <source>
        <dbReference type="Proteomes" id="UP001344632"/>
    </source>
</evidence>
<dbReference type="Pfam" id="PF04542">
    <property type="entry name" value="Sigma70_r2"/>
    <property type="match status" value="1"/>
</dbReference>
<reference evidence="7 8" key="1">
    <citation type="submission" date="2023-03" db="EMBL/GenBank/DDBJ databases">
        <title>Bacillus Genome Sequencing.</title>
        <authorList>
            <person name="Dunlap C."/>
        </authorList>
    </citation>
    <scope>NUCLEOTIDE SEQUENCE [LARGE SCALE GENOMIC DNA]</scope>
    <source>
        <strain evidence="7 8">BD-525</strain>
    </source>
</reference>
<dbReference type="InterPro" id="IPR013325">
    <property type="entry name" value="RNA_pol_sigma_r2"/>
</dbReference>
<keyword evidence="3" id="KW-0731">Sigma factor</keyword>
<comment type="similarity">
    <text evidence="1">Belongs to the sigma-70 factor family. ECF subfamily.</text>
</comment>
<keyword evidence="4" id="KW-0804">Transcription</keyword>
<evidence type="ECO:0000256" key="3">
    <source>
        <dbReference type="ARBA" id="ARBA00023082"/>
    </source>
</evidence>
<feature type="domain" description="RNA polymerase sigma factor 70 region 4 type 2" evidence="6">
    <location>
        <begin position="124"/>
        <end position="175"/>
    </location>
</feature>
<evidence type="ECO:0000259" key="5">
    <source>
        <dbReference type="Pfam" id="PF04542"/>
    </source>
</evidence>
<accession>A0ABU6GLL5</accession>
<dbReference type="NCBIfam" id="NF009195">
    <property type="entry name" value="PRK12543.1"/>
    <property type="match status" value="1"/>
</dbReference>
<name>A0ABU6GLL5_9BACL</name>
<dbReference type="RefSeq" id="WP_326087330.1">
    <property type="nucleotide sequence ID" value="NZ_JARLKZ010000005.1"/>
</dbReference>
<dbReference type="SUPFAM" id="SSF88659">
    <property type="entry name" value="Sigma3 and sigma4 domains of RNA polymerase sigma factors"/>
    <property type="match status" value="1"/>
</dbReference>
<dbReference type="InterPro" id="IPR036388">
    <property type="entry name" value="WH-like_DNA-bd_sf"/>
</dbReference>
<keyword evidence="2" id="KW-0805">Transcription regulation</keyword>
<dbReference type="CDD" id="cd06171">
    <property type="entry name" value="Sigma70_r4"/>
    <property type="match status" value="1"/>
</dbReference>
<evidence type="ECO:0000256" key="2">
    <source>
        <dbReference type="ARBA" id="ARBA00023015"/>
    </source>
</evidence>
<dbReference type="Gene3D" id="1.10.1740.10">
    <property type="match status" value="1"/>
</dbReference>
<evidence type="ECO:0000256" key="1">
    <source>
        <dbReference type="ARBA" id="ARBA00010641"/>
    </source>
</evidence>
<feature type="domain" description="RNA polymerase sigma-70 region 2" evidence="5">
    <location>
        <begin position="25"/>
        <end position="91"/>
    </location>
</feature>
<dbReference type="InterPro" id="IPR014284">
    <property type="entry name" value="RNA_pol_sigma-70_dom"/>
</dbReference>
<dbReference type="InterPro" id="IPR013324">
    <property type="entry name" value="RNA_pol_sigma_r3/r4-like"/>
</dbReference>
<evidence type="ECO:0000256" key="4">
    <source>
        <dbReference type="ARBA" id="ARBA00023163"/>
    </source>
</evidence>
<dbReference type="SUPFAM" id="SSF88946">
    <property type="entry name" value="Sigma2 domain of RNA polymerase sigma factors"/>
    <property type="match status" value="1"/>
</dbReference>
<evidence type="ECO:0000259" key="6">
    <source>
        <dbReference type="Pfam" id="PF08281"/>
    </source>
</evidence>
<dbReference type="PANTHER" id="PTHR43133">
    <property type="entry name" value="RNA POLYMERASE ECF-TYPE SIGMA FACTO"/>
    <property type="match status" value="1"/>
</dbReference>
<dbReference type="EMBL" id="JARLKZ010000005">
    <property type="protein sequence ID" value="MEC0239997.1"/>
    <property type="molecule type" value="Genomic_DNA"/>
</dbReference>
<comment type="caution">
    <text evidence="7">The sequence shown here is derived from an EMBL/GenBank/DDBJ whole genome shotgun (WGS) entry which is preliminary data.</text>
</comment>
<proteinExistence type="inferred from homology"/>
<dbReference type="NCBIfam" id="TIGR02937">
    <property type="entry name" value="sigma70-ECF"/>
    <property type="match status" value="1"/>
</dbReference>
<dbReference type="PANTHER" id="PTHR43133:SF60">
    <property type="entry name" value="RNA POLYMERASE SIGMA FACTOR SIGV"/>
    <property type="match status" value="1"/>
</dbReference>
<dbReference type="Pfam" id="PF08281">
    <property type="entry name" value="Sigma70_r4_2"/>
    <property type="match status" value="1"/>
</dbReference>
<keyword evidence="8" id="KW-1185">Reference proteome</keyword>
<dbReference type="InterPro" id="IPR013249">
    <property type="entry name" value="RNA_pol_sigma70_r4_t2"/>
</dbReference>
<evidence type="ECO:0000313" key="7">
    <source>
        <dbReference type="EMBL" id="MEC0239997.1"/>
    </source>
</evidence>